<dbReference type="EMBL" id="KB445563">
    <property type="protein sequence ID" value="EMC91570.1"/>
    <property type="molecule type" value="Genomic_DNA"/>
</dbReference>
<dbReference type="KEGG" id="bcom:BAUCODRAFT_45007"/>
<dbReference type="eggNOG" id="ENOG502SN8C">
    <property type="taxonomic scope" value="Eukaryota"/>
</dbReference>
<proteinExistence type="predicted"/>
<dbReference type="AlphaFoldDB" id="M2MZ32"/>
<sequence length="270" mass="32029">NEQAGSSLFNLPRELRDIVWAYATAPYEDPQAKFEESAYYCRPGHIARLKSDVALLLTCRRIWLEANAMPMLQAEHLYYFYRPAPDERTKWWMAQLSDHNRANFGHLHMYAQMCNIERLTATPGALREFFLSKRLQAGDFQPRVFHVTIRHTDWWYWEREAPLRLADRWVVALLNTPDLRSTKVLKLELETLDYKVDQLKPIVERLRDLNSEEKETHIINGKPQRTKFVLHEKLETFNWEGPANIDGKKHAPYADKSRLRYHVVTLTWHL</sequence>
<feature type="non-terminal residue" evidence="1">
    <location>
        <position position="1"/>
    </location>
</feature>
<name>M2MZ32_BAUPA</name>
<dbReference type="RefSeq" id="XP_007680974.1">
    <property type="nucleotide sequence ID" value="XM_007682784.1"/>
</dbReference>
<dbReference type="STRING" id="717646.M2MZ32"/>
<dbReference type="Proteomes" id="UP000011761">
    <property type="component" value="Unassembled WGS sequence"/>
</dbReference>
<protein>
    <submittedName>
        <fullName evidence="1">Uncharacterized protein</fullName>
    </submittedName>
</protein>
<dbReference type="HOGENOM" id="CLU_055163_2_0_1"/>
<organism evidence="1 2">
    <name type="scientific">Baudoinia panamericana (strain UAMH 10762)</name>
    <name type="common">Angels' share fungus</name>
    <name type="synonym">Baudoinia compniacensis (strain UAMH 10762)</name>
    <dbReference type="NCBI Taxonomy" id="717646"/>
    <lineage>
        <taxon>Eukaryota</taxon>
        <taxon>Fungi</taxon>
        <taxon>Dikarya</taxon>
        <taxon>Ascomycota</taxon>
        <taxon>Pezizomycotina</taxon>
        <taxon>Dothideomycetes</taxon>
        <taxon>Dothideomycetidae</taxon>
        <taxon>Mycosphaerellales</taxon>
        <taxon>Teratosphaeriaceae</taxon>
        <taxon>Baudoinia</taxon>
    </lineage>
</organism>
<dbReference type="OrthoDB" id="288942at2759"/>
<accession>M2MZ32</accession>
<dbReference type="OMA" id="RMREDWL"/>
<gene>
    <name evidence="1" type="ORF">BAUCODRAFT_45007</name>
</gene>
<feature type="non-terminal residue" evidence="1">
    <location>
        <position position="270"/>
    </location>
</feature>
<dbReference type="GeneID" id="19114444"/>
<reference evidence="1 2" key="1">
    <citation type="journal article" date="2012" name="PLoS Pathog.">
        <title>Diverse lifestyles and strategies of plant pathogenesis encoded in the genomes of eighteen Dothideomycetes fungi.</title>
        <authorList>
            <person name="Ohm R.A."/>
            <person name="Feau N."/>
            <person name="Henrissat B."/>
            <person name="Schoch C.L."/>
            <person name="Horwitz B.A."/>
            <person name="Barry K.W."/>
            <person name="Condon B.J."/>
            <person name="Copeland A.C."/>
            <person name="Dhillon B."/>
            <person name="Glaser F."/>
            <person name="Hesse C.N."/>
            <person name="Kosti I."/>
            <person name="LaButti K."/>
            <person name="Lindquist E.A."/>
            <person name="Lucas S."/>
            <person name="Salamov A.A."/>
            <person name="Bradshaw R.E."/>
            <person name="Ciuffetti L."/>
            <person name="Hamelin R.C."/>
            <person name="Kema G.H.J."/>
            <person name="Lawrence C."/>
            <person name="Scott J.A."/>
            <person name="Spatafora J.W."/>
            <person name="Turgeon B.G."/>
            <person name="de Wit P.J.G.M."/>
            <person name="Zhong S."/>
            <person name="Goodwin S.B."/>
            <person name="Grigoriev I.V."/>
        </authorList>
    </citation>
    <scope>NUCLEOTIDE SEQUENCE [LARGE SCALE GENOMIC DNA]</scope>
    <source>
        <strain evidence="1 2">UAMH 10762</strain>
    </source>
</reference>
<evidence type="ECO:0000313" key="1">
    <source>
        <dbReference type="EMBL" id="EMC91570.1"/>
    </source>
</evidence>
<keyword evidence="2" id="KW-1185">Reference proteome</keyword>
<evidence type="ECO:0000313" key="2">
    <source>
        <dbReference type="Proteomes" id="UP000011761"/>
    </source>
</evidence>